<keyword evidence="2" id="KW-0808">Transferase</keyword>
<organism evidence="2 3">
    <name type="scientific">Thiohalorhabdus denitrificans</name>
    <dbReference type="NCBI Taxonomy" id="381306"/>
    <lineage>
        <taxon>Bacteria</taxon>
        <taxon>Pseudomonadati</taxon>
        <taxon>Pseudomonadota</taxon>
        <taxon>Gammaproteobacteria</taxon>
        <taxon>Thiohalorhabdales</taxon>
        <taxon>Thiohalorhabdaceae</taxon>
        <taxon>Thiohalorhabdus</taxon>
    </lineage>
</organism>
<evidence type="ECO:0000256" key="1">
    <source>
        <dbReference type="SAM" id="MobiDB-lite"/>
    </source>
</evidence>
<feature type="region of interest" description="Disordered" evidence="1">
    <location>
        <begin position="172"/>
        <end position="193"/>
    </location>
</feature>
<dbReference type="SUPFAM" id="SSF53335">
    <property type="entry name" value="S-adenosyl-L-methionine-dependent methyltransferases"/>
    <property type="match status" value="1"/>
</dbReference>
<dbReference type="InterPro" id="IPR010719">
    <property type="entry name" value="MnmM_MeTrfase"/>
</dbReference>
<name>A0A0N8PN12_9GAMM</name>
<dbReference type="PANTHER" id="PTHR35276">
    <property type="entry name" value="S-ADENOSYL-L-METHIONINE-DEPENDENT METHYLTRANSFERASES SUPERFAMILY PROTEIN"/>
    <property type="match status" value="1"/>
</dbReference>
<dbReference type="GO" id="GO:0032259">
    <property type="term" value="P:methylation"/>
    <property type="evidence" value="ECO:0007669"/>
    <property type="project" value="UniProtKB-KW"/>
</dbReference>
<keyword evidence="2" id="KW-0489">Methyltransferase</keyword>
<dbReference type="RefSeq" id="WP_054966263.1">
    <property type="nucleotide sequence ID" value="NZ_FMUN01000001.1"/>
</dbReference>
<dbReference type="GO" id="GO:0008168">
    <property type="term" value="F:methyltransferase activity"/>
    <property type="evidence" value="ECO:0007669"/>
    <property type="project" value="UniProtKB-KW"/>
</dbReference>
<sequence>MAARGAVGRAHRAAAACLYPGAWAVDATVGNGHDTLFLAREVGPQGRVDGVDSQAAALAGARRRLETAGALERVRLHHGGHEDLLRLLPDEARGRVGAVLFNLGYLPGGDKAVITRAETTLAALEAAVALLAPEGRIVLVAYPGHPGGAEECEAVMHWARSRRPEGLALLELDPPDQSGAAPRLLVLESRPGT</sequence>
<dbReference type="OrthoDB" id="9792989at2"/>
<dbReference type="Pfam" id="PF06962">
    <property type="entry name" value="rRNA_methylase"/>
    <property type="match status" value="1"/>
</dbReference>
<keyword evidence="3" id="KW-1185">Reference proteome</keyword>
<dbReference type="PANTHER" id="PTHR35276:SF1">
    <property type="entry name" value="TRNA (MNM(5)S(2)U34)-METHYLTRANSFERASE, CHLOROPLASTIC"/>
    <property type="match status" value="1"/>
</dbReference>
<accession>A0A0N8PN12</accession>
<dbReference type="EMBL" id="FMUN01000001">
    <property type="protein sequence ID" value="SCX83386.1"/>
    <property type="molecule type" value="Genomic_DNA"/>
</dbReference>
<evidence type="ECO:0000313" key="3">
    <source>
        <dbReference type="Proteomes" id="UP000183104"/>
    </source>
</evidence>
<dbReference type="Proteomes" id="UP000183104">
    <property type="component" value="Unassembled WGS sequence"/>
</dbReference>
<reference evidence="3" key="1">
    <citation type="submission" date="2016-10" db="EMBL/GenBank/DDBJ databases">
        <authorList>
            <person name="Varghese N."/>
        </authorList>
    </citation>
    <scope>NUCLEOTIDE SEQUENCE [LARGE SCALE GENOMIC DNA]</scope>
    <source>
        <strain evidence="3">HL 19</strain>
    </source>
</reference>
<evidence type="ECO:0000313" key="2">
    <source>
        <dbReference type="EMBL" id="SCX83386.1"/>
    </source>
</evidence>
<proteinExistence type="predicted"/>
<protein>
    <submittedName>
        <fullName evidence="2">Putative rRNA methylase</fullName>
    </submittedName>
</protein>
<dbReference type="Gene3D" id="3.40.50.150">
    <property type="entry name" value="Vaccinia Virus protein VP39"/>
    <property type="match status" value="1"/>
</dbReference>
<dbReference type="InterPro" id="IPR029063">
    <property type="entry name" value="SAM-dependent_MTases_sf"/>
</dbReference>
<dbReference type="AlphaFoldDB" id="A0A0N8PN12"/>
<gene>
    <name evidence="2" type="ORF">SAMN05661077_0612</name>
</gene>
<dbReference type="STRING" id="381306.AN478_08960"/>